<dbReference type="NCBIfam" id="TIGR02970">
    <property type="entry name" value="succ_dehyd_cytB"/>
    <property type="match status" value="1"/>
</dbReference>
<dbReference type="PROSITE" id="PS01000">
    <property type="entry name" value="SDH_CYT_1"/>
    <property type="match status" value="1"/>
</dbReference>
<comment type="function">
    <text evidence="1">Membrane-anchoring subunit of succinate dehydrogenase (SDH).</text>
</comment>
<reference evidence="14 16" key="1">
    <citation type="submission" date="2020-08" db="EMBL/GenBank/DDBJ databases">
        <title>Genomic Encyclopedia of Type Strains, Phase IV (KMG-IV): sequencing the most valuable type-strain genomes for metagenomic binning, comparative biology and taxonomic classification.</title>
        <authorList>
            <person name="Goeker M."/>
        </authorList>
    </citation>
    <scope>NUCLEOTIDE SEQUENCE [LARGE SCALE GENOMIC DNA]</scope>
    <source>
        <strain evidence="14 16">DSM 17454</strain>
    </source>
</reference>
<sequence>MSKSQATQATSRARPLSPHLTIYRPPVTMTTSILHRITGCALYFGTLLVAWWLIAAATSEHYFEFVSWVFGSWIGQLVLLGYTWALMLHMLGGLRHLVWDTGAALEKQTASKFAWATLIASVVLTAAIWIVGYMVRGA</sequence>
<keyword evidence="5 12" id="KW-0349">Heme</keyword>
<evidence type="ECO:0000256" key="7">
    <source>
        <dbReference type="ARBA" id="ARBA00022723"/>
    </source>
</evidence>
<dbReference type="GO" id="GO:0009055">
    <property type="term" value="F:electron transfer activity"/>
    <property type="evidence" value="ECO:0007669"/>
    <property type="project" value="InterPro"/>
</dbReference>
<feature type="transmembrane region" description="Helical" evidence="13">
    <location>
        <begin position="33"/>
        <end position="54"/>
    </location>
</feature>
<comment type="cofactor">
    <cofactor evidence="12">
        <name>heme</name>
        <dbReference type="ChEBI" id="CHEBI:30413"/>
    </cofactor>
    <text evidence="12">The heme is bound between the two transmembrane subunits.</text>
</comment>
<dbReference type="PIRSF" id="PIRSF000178">
    <property type="entry name" value="SDH_cyt_b560"/>
    <property type="match status" value="1"/>
</dbReference>
<comment type="similarity">
    <text evidence="3">Belongs to the cytochrome b560 family.</text>
</comment>
<evidence type="ECO:0000256" key="9">
    <source>
        <dbReference type="ARBA" id="ARBA00023004"/>
    </source>
</evidence>
<dbReference type="InterPro" id="IPR034804">
    <property type="entry name" value="SQR/QFR_C/D"/>
</dbReference>
<evidence type="ECO:0000256" key="6">
    <source>
        <dbReference type="ARBA" id="ARBA00022692"/>
    </source>
</evidence>
<dbReference type="CDD" id="cd03499">
    <property type="entry name" value="SQR_TypeC_SdhC"/>
    <property type="match status" value="1"/>
</dbReference>
<keyword evidence="9 12" id="KW-0408">Iron</keyword>
<dbReference type="PANTHER" id="PTHR10978:SF5">
    <property type="entry name" value="SUCCINATE DEHYDROGENASE CYTOCHROME B560 SUBUNIT, MITOCHONDRIAL"/>
    <property type="match status" value="1"/>
</dbReference>
<evidence type="ECO:0000313" key="17">
    <source>
        <dbReference type="Proteomes" id="UP000598227"/>
    </source>
</evidence>
<feature type="binding site" description="axial binding residue" evidence="12">
    <location>
        <position position="89"/>
    </location>
    <ligand>
        <name>heme</name>
        <dbReference type="ChEBI" id="CHEBI:30413"/>
        <note>ligand shared with second transmembrane subunit</note>
    </ligand>
    <ligandPart>
        <name>Fe</name>
        <dbReference type="ChEBI" id="CHEBI:18248"/>
    </ligandPart>
</feature>
<evidence type="ECO:0000256" key="5">
    <source>
        <dbReference type="ARBA" id="ARBA00022617"/>
    </source>
</evidence>
<dbReference type="InterPro" id="IPR014314">
    <property type="entry name" value="Succ_DH_cytb556"/>
</dbReference>
<dbReference type="Gene3D" id="1.20.1300.10">
    <property type="entry name" value="Fumarate reductase/succinate dehydrogenase, transmembrane subunit"/>
    <property type="match status" value="1"/>
</dbReference>
<keyword evidence="7 12" id="KW-0479">Metal-binding</keyword>
<keyword evidence="10 13" id="KW-0472">Membrane</keyword>
<evidence type="ECO:0000313" key="16">
    <source>
        <dbReference type="Proteomes" id="UP000532373"/>
    </source>
</evidence>
<gene>
    <name evidence="15" type="primary">sdhC</name>
    <name evidence="14" type="ORF">HNQ96_001590</name>
    <name evidence="15" type="ORF">IHE39_09545</name>
</gene>
<comment type="subunit">
    <text evidence="11">Part of an enzyme complex containing four subunits: a flavoprotein, an iron-sulfur protein, plus two membrane-anchoring proteins, SdhC and SdhD. The complex can form homotrimers.</text>
</comment>
<reference evidence="15 17" key="2">
    <citation type="submission" date="2020-09" db="EMBL/GenBank/DDBJ databases">
        <title>Draft Genome Sequence of Aminobacter carboxidus type strain DSM 1086, a soil Gram-negative carboxydobacterium.</title>
        <authorList>
            <person name="Turrini P."/>
            <person name="Tescari M."/>
            <person name="Artuso I."/>
            <person name="Lugli G.A."/>
            <person name="Frangipani E."/>
            <person name="Ventura M."/>
            <person name="Visca P."/>
        </authorList>
    </citation>
    <scope>NUCLEOTIDE SEQUENCE [LARGE SCALE GENOMIC DNA]</scope>
    <source>
        <strain evidence="15 17">DSM 1086</strain>
    </source>
</reference>
<comment type="caution">
    <text evidence="14">The sequence shown here is derived from an EMBL/GenBank/DDBJ whole genome shotgun (WGS) entry which is preliminary data.</text>
</comment>
<comment type="subcellular location">
    <subcellularLocation>
        <location evidence="2">Membrane</location>
        <topology evidence="2">Multi-pass membrane protein</topology>
    </subcellularLocation>
</comment>
<evidence type="ECO:0000256" key="12">
    <source>
        <dbReference type="PIRSR" id="PIRSR000178-1"/>
    </source>
</evidence>
<feature type="transmembrane region" description="Helical" evidence="13">
    <location>
        <begin position="113"/>
        <end position="135"/>
    </location>
</feature>
<dbReference type="EMBL" id="JACHGI010000002">
    <property type="protein sequence ID" value="MBB6465732.1"/>
    <property type="molecule type" value="Genomic_DNA"/>
</dbReference>
<dbReference type="AlphaFoldDB" id="A0A8E1WE31"/>
<evidence type="ECO:0000256" key="10">
    <source>
        <dbReference type="ARBA" id="ARBA00023136"/>
    </source>
</evidence>
<evidence type="ECO:0000256" key="3">
    <source>
        <dbReference type="ARBA" id="ARBA00007244"/>
    </source>
</evidence>
<dbReference type="SUPFAM" id="SSF81343">
    <property type="entry name" value="Fumarate reductase respiratory complex transmembrane subunits"/>
    <property type="match status" value="1"/>
</dbReference>
<organism evidence="14 16">
    <name type="scientific">Aminobacter carboxidus</name>
    <dbReference type="NCBI Taxonomy" id="376165"/>
    <lineage>
        <taxon>Bacteria</taxon>
        <taxon>Pseudomonadati</taxon>
        <taxon>Pseudomonadota</taxon>
        <taxon>Alphaproteobacteria</taxon>
        <taxon>Hyphomicrobiales</taxon>
        <taxon>Phyllobacteriaceae</taxon>
        <taxon>Aminobacter</taxon>
    </lineage>
</organism>
<protein>
    <recommendedName>
        <fullName evidence="4">Succinate dehydrogenase cytochrome b556 subunit</fullName>
    </recommendedName>
</protein>
<dbReference type="GO" id="GO:0006099">
    <property type="term" value="P:tricarboxylic acid cycle"/>
    <property type="evidence" value="ECO:0007669"/>
    <property type="project" value="InterPro"/>
</dbReference>
<accession>A0A8E1WE31</accession>
<dbReference type="PROSITE" id="PS01001">
    <property type="entry name" value="SDH_CYT_2"/>
    <property type="match status" value="1"/>
</dbReference>
<keyword evidence="17" id="KW-1185">Reference proteome</keyword>
<evidence type="ECO:0000256" key="4">
    <source>
        <dbReference type="ARBA" id="ARBA00020076"/>
    </source>
</evidence>
<dbReference type="Proteomes" id="UP000532373">
    <property type="component" value="Unassembled WGS sequence"/>
</dbReference>
<dbReference type="Proteomes" id="UP000598227">
    <property type="component" value="Unassembled WGS sequence"/>
</dbReference>
<keyword evidence="6 13" id="KW-0812">Transmembrane</keyword>
<keyword evidence="8 13" id="KW-1133">Transmembrane helix</keyword>
<dbReference type="GO" id="GO:0016020">
    <property type="term" value="C:membrane"/>
    <property type="evidence" value="ECO:0007669"/>
    <property type="project" value="UniProtKB-SubCell"/>
</dbReference>
<dbReference type="PANTHER" id="PTHR10978">
    <property type="entry name" value="SUCCINATE DEHYDROGENASE CYTOCHROME B560 SUBUNIT"/>
    <property type="match status" value="1"/>
</dbReference>
<dbReference type="GO" id="GO:0046872">
    <property type="term" value="F:metal ion binding"/>
    <property type="evidence" value="ECO:0007669"/>
    <property type="project" value="UniProtKB-KW"/>
</dbReference>
<dbReference type="InterPro" id="IPR000701">
    <property type="entry name" value="SuccDH_FuR_B_TM-su"/>
</dbReference>
<evidence type="ECO:0000256" key="13">
    <source>
        <dbReference type="SAM" id="Phobius"/>
    </source>
</evidence>
<dbReference type="Pfam" id="PF01127">
    <property type="entry name" value="Sdh_cyt"/>
    <property type="match status" value="1"/>
</dbReference>
<evidence type="ECO:0000256" key="11">
    <source>
        <dbReference type="ARBA" id="ARBA00025912"/>
    </source>
</evidence>
<feature type="transmembrane region" description="Helical" evidence="13">
    <location>
        <begin position="66"/>
        <end position="92"/>
    </location>
</feature>
<evidence type="ECO:0000256" key="2">
    <source>
        <dbReference type="ARBA" id="ARBA00004141"/>
    </source>
</evidence>
<evidence type="ECO:0000313" key="15">
    <source>
        <dbReference type="EMBL" id="MBE1204527.1"/>
    </source>
</evidence>
<proteinExistence type="inferred from homology"/>
<evidence type="ECO:0000256" key="8">
    <source>
        <dbReference type="ARBA" id="ARBA00022989"/>
    </source>
</evidence>
<dbReference type="EMBL" id="JACZEP010000002">
    <property type="protein sequence ID" value="MBE1204527.1"/>
    <property type="molecule type" value="Genomic_DNA"/>
</dbReference>
<dbReference type="InterPro" id="IPR018495">
    <property type="entry name" value="Succ_DH_cyt_bsu_CS"/>
</dbReference>
<name>A0A8E1WE31_9HYPH</name>
<evidence type="ECO:0000313" key="14">
    <source>
        <dbReference type="EMBL" id="MBB6465732.1"/>
    </source>
</evidence>
<dbReference type="RefSeq" id="WP_184768204.1">
    <property type="nucleotide sequence ID" value="NZ_JACHGI010000002.1"/>
</dbReference>
<evidence type="ECO:0000256" key="1">
    <source>
        <dbReference type="ARBA" id="ARBA00004050"/>
    </source>
</evidence>